<dbReference type="PANTHER" id="PTHR43537">
    <property type="entry name" value="TRANSCRIPTIONAL REGULATOR, GNTR FAMILY"/>
    <property type="match status" value="1"/>
</dbReference>
<keyword evidence="1" id="KW-0805">Transcription regulation</keyword>
<proteinExistence type="predicted"/>
<dbReference type="Gene3D" id="1.10.10.10">
    <property type="entry name" value="Winged helix-like DNA-binding domain superfamily/Winged helix DNA-binding domain"/>
    <property type="match status" value="1"/>
</dbReference>
<dbReference type="PROSITE" id="PS50949">
    <property type="entry name" value="HTH_GNTR"/>
    <property type="match status" value="1"/>
</dbReference>
<dbReference type="EMBL" id="JAFREL020000001">
    <property type="protein sequence ID" value="MEO1770092.1"/>
    <property type="molecule type" value="Genomic_DNA"/>
</dbReference>
<accession>A0ABV0ERX9</accession>
<evidence type="ECO:0000256" key="3">
    <source>
        <dbReference type="ARBA" id="ARBA00023163"/>
    </source>
</evidence>
<dbReference type="InterPro" id="IPR000524">
    <property type="entry name" value="Tscrpt_reg_HTH_GntR"/>
</dbReference>
<dbReference type="SMART" id="SM00345">
    <property type="entry name" value="HTH_GNTR"/>
    <property type="match status" value="1"/>
</dbReference>
<dbReference type="InterPro" id="IPR036388">
    <property type="entry name" value="WH-like_DNA-bd_sf"/>
</dbReference>
<keyword evidence="2" id="KW-0238">DNA-binding</keyword>
<dbReference type="SUPFAM" id="SSF48008">
    <property type="entry name" value="GntR ligand-binding domain-like"/>
    <property type="match status" value="1"/>
</dbReference>
<evidence type="ECO:0000256" key="1">
    <source>
        <dbReference type="ARBA" id="ARBA00023015"/>
    </source>
</evidence>
<dbReference type="Pfam" id="PF00392">
    <property type="entry name" value="GntR"/>
    <property type="match status" value="1"/>
</dbReference>
<keyword evidence="3" id="KW-0804">Transcription</keyword>
<dbReference type="Proteomes" id="UP000664357">
    <property type="component" value="Unassembled WGS sequence"/>
</dbReference>
<dbReference type="Gene3D" id="1.20.120.530">
    <property type="entry name" value="GntR ligand-binding domain-like"/>
    <property type="match status" value="1"/>
</dbReference>
<dbReference type="InterPro" id="IPR036390">
    <property type="entry name" value="WH_DNA-bd_sf"/>
</dbReference>
<evidence type="ECO:0000256" key="2">
    <source>
        <dbReference type="ARBA" id="ARBA00023125"/>
    </source>
</evidence>
<protein>
    <recommendedName>
        <fullName evidence="4">HTH gntR-type domain-containing protein</fullName>
    </recommendedName>
</protein>
<evidence type="ECO:0000313" key="5">
    <source>
        <dbReference type="EMBL" id="MEO1770092.1"/>
    </source>
</evidence>
<comment type="caution">
    <text evidence="5">The sequence shown here is derived from an EMBL/GenBank/DDBJ whole genome shotgun (WGS) entry which is preliminary data.</text>
</comment>
<reference evidence="5 6" key="1">
    <citation type="submission" date="2021-03" db="EMBL/GenBank/DDBJ databases">
        <authorList>
            <person name="Gilmore M.S."/>
            <person name="Schwartzman J."/>
            <person name="Van Tyne D."/>
            <person name="Martin M."/>
            <person name="Earl A.M."/>
            <person name="Manson A.L."/>
            <person name="Straub T."/>
            <person name="Salamzade R."/>
            <person name="Saavedra J."/>
            <person name="Lebreton F."/>
            <person name="Prichula J."/>
            <person name="Schaufler K."/>
            <person name="Gaca A."/>
            <person name="Sgardioli B."/>
            <person name="Wagenaar J."/>
            <person name="Strong T."/>
        </authorList>
    </citation>
    <scope>NUCLEOTIDE SEQUENCE [LARGE SCALE GENOMIC DNA]</scope>
    <source>
        <strain evidence="5 6">665A</strain>
    </source>
</reference>
<dbReference type="PANTHER" id="PTHR43537:SF24">
    <property type="entry name" value="GLUCONATE OPERON TRANSCRIPTIONAL REPRESSOR"/>
    <property type="match status" value="1"/>
</dbReference>
<dbReference type="SUPFAM" id="SSF46785">
    <property type="entry name" value="Winged helix' DNA-binding domain"/>
    <property type="match status" value="1"/>
</dbReference>
<evidence type="ECO:0000313" key="6">
    <source>
        <dbReference type="Proteomes" id="UP000664357"/>
    </source>
</evidence>
<feature type="domain" description="HTH gntR-type" evidence="4">
    <location>
        <begin position="3"/>
        <end position="70"/>
    </location>
</feature>
<dbReference type="InterPro" id="IPR008920">
    <property type="entry name" value="TF_FadR/GntR_C"/>
</dbReference>
<keyword evidence="6" id="KW-1185">Reference proteome</keyword>
<organism evidence="5 6">
    <name type="scientific">Candidatus Enterococcus ferrettii</name>
    <dbReference type="NCBI Taxonomy" id="2815324"/>
    <lineage>
        <taxon>Bacteria</taxon>
        <taxon>Bacillati</taxon>
        <taxon>Bacillota</taxon>
        <taxon>Bacilli</taxon>
        <taxon>Lactobacillales</taxon>
        <taxon>Enterococcaceae</taxon>
        <taxon>Enterococcus</taxon>
    </lineage>
</organism>
<evidence type="ECO:0000259" key="4">
    <source>
        <dbReference type="PROSITE" id="PS50949"/>
    </source>
</evidence>
<name>A0ABV0ERX9_9ENTE</name>
<dbReference type="RefSeq" id="WP_207701495.1">
    <property type="nucleotide sequence ID" value="NZ_JAFREL020000001.1"/>
</dbReference>
<reference evidence="5 6" key="2">
    <citation type="submission" date="2024-02" db="EMBL/GenBank/DDBJ databases">
        <title>The Genome Sequence of Enterococcus sp. DIV0159.</title>
        <authorList>
            <person name="Earl A."/>
            <person name="Manson A."/>
            <person name="Gilmore M."/>
            <person name="Sanders J."/>
            <person name="Shea T."/>
            <person name="Howe W."/>
            <person name="Livny J."/>
            <person name="Cuomo C."/>
            <person name="Neafsey D."/>
            <person name="Birren B."/>
        </authorList>
    </citation>
    <scope>NUCLEOTIDE SEQUENCE [LARGE SCALE GENOMIC DNA]</scope>
    <source>
        <strain evidence="5 6">665A</strain>
    </source>
</reference>
<sequence>MTQSIESSAYQEIKQAILFGRIEPDEILSEASLSKKLGHSRTPIRSALKQLEQEKLVVYKKNRGVALREASVKEMVDVTQICVEWMILATKNAKTGLSMLDVEAIQERLSAAKDYRAALDYVQYINQMPKVYTKIMEAAGNELLIPTYENLWARVISTSLYRKMADPQNSPKKTISTIQFFQEYLQLIEKNQFDQAIAKLEDYQEYANHQILHYGTL</sequence>
<gene>
    <name evidence="5" type="ORF">JZO67_002043</name>
</gene>
<dbReference type="CDD" id="cd07377">
    <property type="entry name" value="WHTH_GntR"/>
    <property type="match status" value="1"/>
</dbReference>